<dbReference type="Pfam" id="PF07947">
    <property type="entry name" value="YhhN"/>
    <property type="match status" value="1"/>
</dbReference>
<reference evidence="7" key="1">
    <citation type="submission" date="2021-01" db="EMBL/GenBank/DDBJ databases">
        <authorList>
            <person name="Corre E."/>
            <person name="Pelletier E."/>
            <person name="Niang G."/>
            <person name="Scheremetjew M."/>
            <person name="Finn R."/>
            <person name="Kale V."/>
            <person name="Holt S."/>
            <person name="Cochrane G."/>
            <person name="Meng A."/>
            <person name="Brown T."/>
            <person name="Cohen L."/>
        </authorList>
    </citation>
    <scope>NUCLEOTIDE SEQUENCE</scope>
    <source>
        <strain evidence="7">CCAP 1951/1</strain>
    </source>
</reference>
<organism evidence="7">
    <name type="scientific">Neobodo designis</name>
    <name type="common">Flagellated protozoan</name>
    <name type="synonym">Bodo designis</name>
    <dbReference type="NCBI Taxonomy" id="312471"/>
    <lineage>
        <taxon>Eukaryota</taxon>
        <taxon>Discoba</taxon>
        <taxon>Euglenozoa</taxon>
        <taxon>Kinetoplastea</taxon>
        <taxon>Metakinetoplastina</taxon>
        <taxon>Neobodonida</taxon>
        <taxon>Neobodo</taxon>
    </lineage>
</organism>
<evidence type="ECO:0000256" key="6">
    <source>
        <dbReference type="SAM" id="Phobius"/>
    </source>
</evidence>
<dbReference type="GO" id="GO:0016787">
    <property type="term" value="F:hydrolase activity"/>
    <property type="evidence" value="ECO:0007669"/>
    <property type="project" value="TreeGrafter"/>
</dbReference>
<comment type="similarity">
    <text evidence="2">Belongs to the TMEM86 family.</text>
</comment>
<keyword evidence="5 6" id="KW-0472">Membrane</keyword>
<dbReference type="PANTHER" id="PTHR31885:SF6">
    <property type="entry name" value="GH04784P"/>
    <property type="match status" value="1"/>
</dbReference>
<evidence type="ECO:0000256" key="3">
    <source>
        <dbReference type="ARBA" id="ARBA00022692"/>
    </source>
</evidence>
<feature type="transmembrane region" description="Helical" evidence="6">
    <location>
        <begin position="28"/>
        <end position="49"/>
    </location>
</feature>
<gene>
    <name evidence="7" type="ORF">NDES1114_LOCUS29481</name>
</gene>
<feature type="transmembrane region" description="Helical" evidence="6">
    <location>
        <begin position="115"/>
        <end position="133"/>
    </location>
</feature>
<evidence type="ECO:0008006" key="8">
    <source>
        <dbReference type="Google" id="ProtNLM"/>
    </source>
</evidence>
<feature type="transmembrane region" description="Helical" evidence="6">
    <location>
        <begin position="61"/>
        <end position="81"/>
    </location>
</feature>
<proteinExistence type="inferred from homology"/>
<dbReference type="AlphaFoldDB" id="A0A7S1W248"/>
<dbReference type="InterPro" id="IPR012506">
    <property type="entry name" value="TMEM86B-like"/>
</dbReference>
<evidence type="ECO:0000256" key="1">
    <source>
        <dbReference type="ARBA" id="ARBA00004141"/>
    </source>
</evidence>
<feature type="transmembrane region" description="Helical" evidence="6">
    <location>
        <begin position="93"/>
        <end position="110"/>
    </location>
</feature>
<dbReference type="EMBL" id="HBGF01044052">
    <property type="protein sequence ID" value="CAD9144502.1"/>
    <property type="molecule type" value="Transcribed_RNA"/>
</dbReference>
<comment type="subcellular location">
    <subcellularLocation>
        <location evidence="1">Membrane</location>
        <topology evidence="1">Multi-pass membrane protein</topology>
    </subcellularLocation>
</comment>
<feature type="transmembrane region" description="Helical" evidence="6">
    <location>
        <begin position="226"/>
        <end position="252"/>
    </location>
</feature>
<sequence>MANTVHLQDAPPLVAQVDSLQLGDLAEFTALIAASFLGVLSLYVLETVVPPKGFQSASLNFARFAAKGAASVAFVAAAGNILASAPTITVEHASLFVALILCAVGDLLLVVERSFVPGVLTFLAGHMAFGASFVAHGVTLGRCALALPVVLPVLIGVKRHLYPHVPGGLLRIVHLYSAAICIMAVLAAGTGRPILFGAALLFIVSDIGVGQGAFIKTTAGTRASVFLYYSAQAVFAWSMFPGTVAALLPAVLAEARMLV</sequence>
<feature type="transmembrane region" description="Helical" evidence="6">
    <location>
        <begin position="194"/>
        <end position="214"/>
    </location>
</feature>
<dbReference type="PANTHER" id="PTHR31885">
    <property type="entry name" value="GH04784P"/>
    <property type="match status" value="1"/>
</dbReference>
<dbReference type="GO" id="GO:0016020">
    <property type="term" value="C:membrane"/>
    <property type="evidence" value="ECO:0007669"/>
    <property type="project" value="UniProtKB-SubCell"/>
</dbReference>
<accession>A0A7S1W248</accession>
<name>A0A7S1W248_NEODS</name>
<evidence type="ECO:0000256" key="4">
    <source>
        <dbReference type="ARBA" id="ARBA00022989"/>
    </source>
</evidence>
<feature type="transmembrane region" description="Helical" evidence="6">
    <location>
        <begin position="169"/>
        <end position="188"/>
    </location>
</feature>
<evidence type="ECO:0000256" key="5">
    <source>
        <dbReference type="ARBA" id="ARBA00023136"/>
    </source>
</evidence>
<keyword evidence="3 6" id="KW-0812">Transmembrane</keyword>
<protein>
    <recommendedName>
        <fullName evidence="8">YhhN-like protein</fullName>
    </recommendedName>
</protein>
<evidence type="ECO:0000256" key="2">
    <source>
        <dbReference type="ARBA" id="ARBA00007375"/>
    </source>
</evidence>
<keyword evidence="4 6" id="KW-1133">Transmembrane helix</keyword>
<evidence type="ECO:0000313" key="7">
    <source>
        <dbReference type="EMBL" id="CAD9144502.1"/>
    </source>
</evidence>